<sequence>MKTILIALLLPVLFANAQSGFDKKIADAAKQLKCDMPSQQQPVTLNAQIVNSDDSIAVIVKVAIAPGWHIYSYVPDNMPYIPIDHILQLPDNVHAVGKWQATEPTTTVNDPGVLIYETEAVFIQKAVKAASAKTGKINAGLYYQTCNLRQCLQPVEKSFELSF</sequence>
<keyword evidence="4" id="KW-1185">Reference proteome</keyword>
<evidence type="ECO:0000259" key="2">
    <source>
        <dbReference type="Pfam" id="PF11412"/>
    </source>
</evidence>
<evidence type="ECO:0000313" key="4">
    <source>
        <dbReference type="Proteomes" id="UP000812270"/>
    </source>
</evidence>
<accession>A0A9E2SBT2</accession>
<dbReference type="Pfam" id="PF11412">
    <property type="entry name" value="DsbD_N"/>
    <property type="match status" value="1"/>
</dbReference>
<keyword evidence="1" id="KW-0732">Signal</keyword>
<dbReference type="InterPro" id="IPR028250">
    <property type="entry name" value="DsbDN"/>
</dbReference>
<organism evidence="3 4">
    <name type="scientific">Pinibacter aurantiacus</name>
    <dbReference type="NCBI Taxonomy" id="2851599"/>
    <lineage>
        <taxon>Bacteria</taxon>
        <taxon>Pseudomonadati</taxon>
        <taxon>Bacteroidota</taxon>
        <taxon>Chitinophagia</taxon>
        <taxon>Chitinophagales</taxon>
        <taxon>Chitinophagaceae</taxon>
        <taxon>Pinibacter</taxon>
    </lineage>
</organism>
<evidence type="ECO:0000256" key="1">
    <source>
        <dbReference type="SAM" id="SignalP"/>
    </source>
</evidence>
<comment type="caution">
    <text evidence="3">The sequence shown here is derived from an EMBL/GenBank/DDBJ whole genome shotgun (WGS) entry which is preliminary data.</text>
</comment>
<dbReference type="EMBL" id="JAHSPG010000015">
    <property type="protein sequence ID" value="MBV4359247.1"/>
    <property type="molecule type" value="Genomic_DNA"/>
</dbReference>
<reference evidence="3" key="1">
    <citation type="submission" date="2021-06" db="EMBL/GenBank/DDBJ databases">
        <authorList>
            <person name="Huq M.A."/>
        </authorList>
    </citation>
    <scope>NUCLEOTIDE SEQUENCE</scope>
    <source>
        <strain evidence="3">MAH-26</strain>
    </source>
</reference>
<gene>
    <name evidence="3" type="ORF">KTO63_18915</name>
</gene>
<feature type="signal peptide" evidence="1">
    <location>
        <begin position="1"/>
        <end position="17"/>
    </location>
</feature>
<feature type="chain" id="PRO_5038977840" evidence="1">
    <location>
        <begin position="18"/>
        <end position="163"/>
    </location>
</feature>
<evidence type="ECO:0000313" key="3">
    <source>
        <dbReference type="EMBL" id="MBV4359247.1"/>
    </source>
</evidence>
<feature type="domain" description="Thiol:disulfide interchange protein DsbD N-terminal" evidence="2">
    <location>
        <begin position="49"/>
        <end position="161"/>
    </location>
</feature>
<name>A0A9E2SBT2_9BACT</name>
<protein>
    <submittedName>
        <fullName evidence="3">Protein-disulfide reductase DsbD N-terminal domain-containing protein</fullName>
    </submittedName>
</protein>
<dbReference type="RefSeq" id="WP_217793259.1">
    <property type="nucleotide sequence ID" value="NZ_JAHSPG010000015.1"/>
</dbReference>
<dbReference type="Proteomes" id="UP000812270">
    <property type="component" value="Unassembled WGS sequence"/>
</dbReference>
<proteinExistence type="predicted"/>
<dbReference type="AlphaFoldDB" id="A0A9E2SBT2"/>